<dbReference type="InterPro" id="IPR050289">
    <property type="entry name" value="TorD/DmsD_chaperones"/>
</dbReference>
<dbReference type="PANTHER" id="PTHR34227">
    <property type="entry name" value="CHAPERONE PROTEIN YCDY"/>
    <property type="match status" value="1"/>
</dbReference>
<keyword evidence="1" id="KW-0143">Chaperone</keyword>
<dbReference type="InterPro" id="IPR036411">
    <property type="entry name" value="TorD-like_sf"/>
</dbReference>
<name>A0A2D3WBA1_9BACT</name>
<sequence>MINKASVNQARSLYYGFLSKMFVFTIDKNRFKGILEAINVMIDNPLDENSAEALKELKHLYLEEGEGALIQEYDDIFHNPSYRIVRNTASYYDEGLESGRKQLEVKNFLAKTRIRRDEKHFKENEDSVGFIVTFMHDIIELILSNQSEYDTLAHCLFTEIINPFIDEFIVNVYEHPKARAYKAVAIVMNAFIAFERLYFEVAQPPFREKNRVARAQPLEVVSGAEARRRAENKAKRDADKVAKKLTSHA</sequence>
<dbReference type="Pfam" id="PF02613">
    <property type="entry name" value="Nitrate_red_del"/>
    <property type="match status" value="1"/>
</dbReference>
<dbReference type="Gene3D" id="1.10.3480.10">
    <property type="entry name" value="TorD-like"/>
    <property type="match status" value="1"/>
</dbReference>
<organism evidence="3 4">
    <name type="scientific">Sulfurospirillum cavolei</name>
    <dbReference type="NCBI Taxonomy" id="366522"/>
    <lineage>
        <taxon>Bacteria</taxon>
        <taxon>Pseudomonadati</taxon>
        <taxon>Campylobacterota</taxon>
        <taxon>Epsilonproteobacteria</taxon>
        <taxon>Campylobacterales</taxon>
        <taxon>Sulfurospirillaceae</taxon>
        <taxon>Sulfurospirillum</taxon>
    </lineage>
</organism>
<dbReference type="AlphaFoldDB" id="A0A2D3WBA1"/>
<comment type="caution">
    <text evidence="3">The sequence shown here is derived from an EMBL/GenBank/DDBJ whole genome shotgun (WGS) entry which is preliminary data.</text>
</comment>
<dbReference type="Proteomes" id="UP000231638">
    <property type="component" value="Unassembled WGS sequence"/>
</dbReference>
<accession>A0A2D3WBA1</accession>
<evidence type="ECO:0000256" key="2">
    <source>
        <dbReference type="SAM" id="MobiDB-lite"/>
    </source>
</evidence>
<dbReference type="InterPro" id="IPR020945">
    <property type="entry name" value="DMSO/NO3_reduct_chaperone"/>
</dbReference>
<protein>
    <submittedName>
        <fullName evidence="3">Dehydrogenase</fullName>
    </submittedName>
</protein>
<dbReference type="EMBL" id="DLUG01000189">
    <property type="protein sequence ID" value="DAB35997.1"/>
    <property type="molecule type" value="Genomic_DNA"/>
</dbReference>
<feature type="compositionally biased region" description="Basic and acidic residues" evidence="2">
    <location>
        <begin position="225"/>
        <end position="242"/>
    </location>
</feature>
<gene>
    <name evidence="3" type="ORF">CFH80_07180</name>
</gene>
<reference evidence="3 4" key="1">
    <citation type="journal article" date="2017" name="Front. Microbiol.">
        <title>Comparative Genomic Analysis of the Class Epsilonproteobacteria and Proposed Reclassification to Epsilonbacteraeota (phyl. nov.).</title>
        <authorList>
            <person name="Waite D.W."/>
            <person name="Vanwonterghem I."/>
            <person name="Rinke C."/>
            <person name="Parks D.H."/>
            <person name="Zhang Y."/>
            <person name="Takai K."/>
            <person name="Sievert S.M."/>
            <person name="Simon J."/>
            <person name="Campbell B.J."/>
            <person name="Hanson T.E."/>
            <person name="Woyke T."/>
            <person name="Klotz M.G."/>
            <person name="Hugenholtz P."/>
        </authorList>
    </citation>
    <scope>NUCLEOTIDE SEQUENCE [LARGE SCALE GENOMIC DNA]</scope>
    <source>
        <strain evidence="3">UBA11420</strain>
    </source>
</reference>
<evidence type="ECO:0000313" key="3">
    <source>
        <dbReference type="EMBL" id="DAB35997.1"/>
    </source>
</evidence>
<feature type="region of interest" description="Disordered" evidence="2">
    <location>
        <begin position="224"/>
        <end position="249"/>
    </location>
</feature>
<evidence type="ECO:0000313" key="4">
    <source>
        <dbReference type="Proteomes" id="UP000231638"/>
    </source>
</evidence>
<dbReference type="STRING" id="366522.GCA_001548055_01612"/>
<dbReference type="PANTHER" id="PTHR34227:SF1">
    <property type="entry name" value="DIMETHYL SULFOXIDE REDUCTASE CHAPERONE-RELATED"/>
    <property type="match status" value="1"/>
</dbReference>
<dbReference type="SUPFAM" id="SSF89155">
    <property type="entry name" value="TorD-like"/>
    <property type="match status" value="1"/>
</dbReference>
<evidence type="ECO:0000256" key="1">
    <source>
        <dbReference type="ARBA" id="ARBA00023186"/>
    </source>
</evidence>
<proteinExistence type="predicted"/>